<sequence length="122" mass="14441">MARQIREAFDVLGDPYKRREYDTYANIRREESKSDWSEDLKKRMQEREEWARMQEEKHRKRMEALREQRRAAFGGDQKELPKEVTEMVDAINVAINEARPGWLERVQKAKQVSSGLAVGMSV</sequence>
<dbReference type="Proteomes" id="UP000775547">
    <property type="component" value="Unassembled WGS sequence"/>
</dbReference>
<organism evidence="1 2">
    <name type="scientific">Asterophora parasitica</name>
    <dbReference type="NCBI Taxonomy" id="117018"/>
    <lineage>
        <taxon>Eukaryota</taxon>
        <taxon>Fungi</taxon>
        <taxon>Dikarya</taxon>
        <taxon>Basidiomycota</taxon>
        <taxon>Agaricomycotina</taxon>
        <taxon>Agaricomycetes</taxon>
        <taxon>Agaricomycetidae</taxon>
        <taxon>Agaricales</taxon>
        <taxon>Tricholomatineae</taxon>
        <taxon>Lyophyllaceae</taxon>
        <taxon>Asterophora</taxon>
    </lineage>
</organism>
<dbReference type="EMBL" id="JABCKV010000170">
    <property type="protein sequence ID" value="KAG5642636.1"/>
    <property type="molecule type" value="Genomic_DNA"/>
</dbReference>
<reference evidence="1" key="2">
    <citation type="submission" date="2021-10" db="EMBL/GenBank/DDBJ databases">
        <title>Phylogenomics reveals ancestral predisposition of the termite-cultivated fungus Termitomyces towards a domesticated lifestyle.</title>
        <authorList>
            <person name="Auxier B."/>
            <person name="Grum-Grzhimaylo A."/>
            <person name="Cardenas M.E."/>
            <person name="Lodge J.D."/>
            <person name="Laessoe T."/>
            <person name="Pedersen O."/>
            <person name="Smith M.E."/>
            <person name="Kuyper T.W."/>
            <person name="Franco-Molano E.A."/>
            <person name="Baroni T.J."/>
            <person name="Aanen D.K."/>
        </authorList>
    </citation>
    <scope>NUCLEOTIDE SEQUENCE</scope>
    <source>
        <strain evidence="1">AP01</strain>
        <tissue evidence="1">Mycelium</tissue>
    </source>
</reference>
<keyword evidence="2" id="KW-1185">Reference proteome</keyword>
<name>A0A9P7G3X4_9AGAR</name>
<reference evidence="1" key="1">
    <citation type="submission" date="2020-07" db="EMBL/GenBank/DDBJ databases">
        <authorList>
            <person name="Nieuwenhuis M."/>
            <person name="Van De Peppel L.J.J."/>
        </authorList>
    </citation>
    <scope>NUCLEOTIDE SEQUENCE</scope>
    <source>
        <strain evidence="1">AP01</strain>
        <tissue evidence="1">Mycelium</tissue>
    </source>
</reference>
<proteinExistence type="predicted"/>
<dbReference type="AlphaFoldDB" id="A0A9P7G3X4"/>
<evidence type="ECO:0000313" key="2">
    <source>
        <dbReference type="Proteomes" id="UP000775547"/>
    </source>
</evidence>
<gene>
    <name evidence="1" type="ORF">DXG03_002474</name>
</gene>
<dbReference type="OrthoDB" id="442087at2759"/>
<evidence type="ECO:0000313" key="1">
    <source>
        <dbReference type="EMBL" id="KAG5642636.1"/>
    </source>
</evidence>
<accession>A0A9P7G3X4</accession>
<protein>
    <submittedName>
        <fullName evidence="1">Uncharacterized protein</fullName>
    </submittedName>
</protein>
<comment type="caution">
    <text evidence="1">The sequence shown here is derived from an EMBL/GenBank/DDBJ whole genome shotgun (WGS) entry which is preliminary data.</text>
</comment>